<dbReference type="InterPro" id="IPR050706">
    <property type="entry name" value="Cyclic-di-GMP_PDE-like"/>
</dbReference>
<keyword evidence="3" id="KW-1185">Reference proteome</keyword>
<name>A0A1G7BGB4_9BURK</name>
<accession>A0A1G7BGB4</accession>
<protein>
    <submittedName>
        <fullName evidence="2">EAL domain, c-di-GMP-specific phosphodiesterase class I (Or its enzymatically inactive variant)</fullName>
    </submittedName>
</protein>
<evidence type="ECO:0000259" key="1">
    <source>
        <dbReference type="PROSITE" id="PS50883"/>
    </source>
</evidence>
<dbReference type="PROSITE" id="PS50883">
    <property type="entry name" value="EAL"/>
    <property type="match status" value="1"/>
</dbReference>
<dbReference type="InterPro" id="IPR001633">
    <property type="entry name" value="EAL_dom"/>
</dbReference>
<evidence type="ECO:0000313" key="3">
    <source>
        <dbReference type="Proteomes" id="UP000198908"/>
    </source>
</evidence>
<dbReference type="PANTHER" id="PTHR33121:SF70">
    <property type="entry name" value="SIGNALING PROTEIN YKOW"/>
    <property type="match status" value="1"/>
</dbReference>
<dbReference type="InterPro" id="IPR035919">
    <property type="entry name" value="EAL_sf"/>
</dbReference>
<dbReference type="SUPFAM" id="SSF141868">
    <property type="entry name" value="EAL domain-like"/>
    <property type="match status" value="1"/>
</dbReference>
<dbReference type="PANTHER" id="PTHR33121">
    <property type="entry name" value="CYCLIC DI-GMP PHOSPHODIESTERASE PDEF"/>
    <property type="match status" value="1"/>
</dbReference>
<sequence length="353" mass="38186">MVDLMRCVRFDAIVLYPDLPGGLCFECLMSLSRVGGQVRVWLVGDATSPLVKCAAIVAASSGLSVSLRGNENGGVAKGASVIDIGRTTAKKSRNSTQVLEEHTVRKAIAQGRIVPYFQPIVNCRSRSAHSLELLARWSGALDTIGPDRFMPVITHLNLDRSLLEALLRGAQAGIVSAFVEAGASLSINVSARLMLSEDLPVCLANALGRYRPESIVIEITESDSINDYEFTELISRTAILRSKGYRFSIDDFGQGHSNLLRLASLPVSEVKIDRFLVAQAREFEDARHIIGLCVDLAKRLGMCSVLEGVETARDFAFAQTVGVDAVQGWFIGCPVPADQLANVNCGLPVQELR</sequence>
<dbReference type="GO" id="GO:0071111">
    <property type="term" value="F:cyclic-guanylate-specific phosphodiesterase activity"/>
    <property type="evidence" value="ECO:0007669"/>
    <property type="project" value="InterPro"/>
</dbReference>
<organism evidence="2 3">
    <name type="scientific">Paraburkholderia lycopersici</name>
    <dbReference type="NCBI Taxonomy" id="416944"/>
    <lineage>
        <taxon>Bacteria</taxon>
        <taxon>Pseudomonadati</taxon>
        <taxon>Pseudomonadota</taxon>
        <taxon>Betaproteobacteria</taxon>
        <taxon>Burkholderiales</taxon>
        <taxon>Burkholderiaceae</taxon>
        <taxon>Paraburkholderia</taxon>
    </lineage>
</organism>
<dbReference type="STRING" id="416944.SAMN05421548_13930"/>
<dbReference type="SMART" id="SM00052">
    <property type="entry name" value="EAL"/>
    <property type="match status" value="1"/>
</dbReference>
<evidence type="ECO:0000313" key="2">
    <source>
        <dbReference type="EMBL" id="SDE26064.1"/>
    </source>
</evidence>
<gene>
    <name evidence="2" type="ORF">SAMN05421548_13930</name>
</gene>
<proteinExistence type="predicted"/>
<dbReference type="Gene3D" id="3.20.20.450">
    <property type="entry name" value="EAL domain"/>
    <property type="match status" value="1"/>
</dbReference>
<dbReference type="AlphaFoldDB" id="A0A1G7BGB4"/>
<dbReference type="CDD" id="cd01948">
    <property type="entry name" value="EAL"/>
    <property type="match status" value="1"/>
</dbReference>
<reference evidence="3" key="1">
    <citation type="submission" date="2016-09" db="EMBL/GenBank/DDBJ databases">
        <authorList>
            <person name="Varghese N."/>
            <person name="Submissions S."/>
        </authorList>
    </citation>
    <scope>NUCLEOTIDE SEQUENCE [LARGE SCALE GENOMIC DNA]</scope>
    <source>
        <strain evidence="3">TNe-862</strain>
    </source>
</reference>
<feature type="domain" description="EAL" evidence="1">
    <location>
        <begin position="97"/>
        <end position="348"/>
    </location>
</feature>
<dbReference type="Pfam" id="PF00563">
    <property type="entry name" value="EAL"/>
    <property type="match status" value="1"/>
</dbReference>
<dbReference type="EMBL" id="FMYQ01000039">
    <property type="protein sequence ID" value="SDE26064.1"/>
    <property type="molecule type" value="Genomic_DNA"/>
</dbReference>
<dbReference type="Proteomes" id="UP000198908">
    <property type="component" value="Unassembled WGS sequence"/>
</dbReference>